<feature type="domain" description="MRH" evidence="10">
    <location>
        <begin position="32"/>
        <end position="167"/>
    </location>
</feature>
<reference evidence="11 12" key="1">
    <citation type="submission" date="2024-01" db="EMBL/GenBank/DDBJ databases">
        <title>The genome of the rayed Mediterranean limpet Patella caerulea (Linnaeus, 1758).</title>
        <authorList>
            <person name="Anh-Thu Weber A."/>
            <person name="Halstead-Nussloch G."/>
        </authorList>
    </citation>
    <scope>NUCLEOTIDE SEQUENCE [LARGE SCALE GENOMIC DNA]</scope>
    <source>
        <strain evidence="11">AATW-2023a</strain>
        <tissue evidence="11">Whole specimen</tissue>
    </source>
</reference>
<dbReference type="SUPFAM" id="SSF50911">
    <property type="entry name" value="Mannose 6-phosphate receptor domain"/>
    <property type="match status" value="1"/>
</dbReference>
<comment type="subcellular location">
    <subcellularLocation>
        <location evidence="1">Endomembrane system</location>
    </subcellularLocation>
</comment>
<dbReference type="GO" id="GO:0005802">
    <property type="term" value="C:trans-Golgi network"/>
    <property type="evidence" value="ECO:0007669"/>
    <property type="project" value="TreeGrafter"/>
</dbReference>
<keyword evidence="3 8" id="KW-0812">Transmembrane</keyword>
<dbReference type="Gene3D" id="2.70.130.10">
    <property type="entry name" value="Mannose-6-phosphate receptor binding domain"/>
    <property type="match status" value="1"/>
</dbReference>
<evidence type="ECO:0000256" key="2">
    <source>
        <dbReference type="ARBA" id="ARBA00022448"/>
    </source>
</evidence>
<dbReference type="AlphaFoldDB" id="A0AAN8IY26"/>
<evidence type="ECO:0000256" key="4">
    <source>
        <dbReference type="ARBA" id="ARBA00022729"/>
    </source>
</evidence>
<feature type="chain" id="PRO_5042893042" description="MRH domain-containing protein" evidence="9">
    <location>
        <begin position="23"/>
        <end position="238"/>
    </location>
</feature>
<comment type="caution">
    <text evidence="11">The sequence shown here is derived from an EMBL/GenBank/DDBJ whole genome shotgun (WGS) entry which is preliminary data.</text>
</comment>
<sequence>MDVTCSWMKILFFMFLYVTVDAEQVDECVKLTSCSCRNSEGIIDLSPLASTDYTAKFKDVQEEDGSYYFSYNPCYSFSENGCTAVSGCQTDMTNYFSLGTQYSAAFKVDATNGLYIEYDDTTDVKRTLQVYLKCDQGEEGKLDVKGAFPSGSAIYEMTLTSKHCCTKSPGPNPDPCKHSHREWLIIIILSCIMVSLLVLIILSSIIICLQIRNNRNTSLTTTIPNPKVSEKKSYGTLN</sequence>
<evidence type="ECO:0000259" key="10">
    <source>
        <dbReference type="PROSITE" id="PS51914"/>
    </source>
</evidence>
<evidence type="ECO:0000256" key="3">
    <source>
        <dbReference type="ARBA" id="ARBA00022692"/>
    </source>
</evidence>
<dbReference type="InterPro" id="IPR009011">
    <property type="entry name" value="Man6P_isomerase_rcpt-bd_dom_sf"/>
</dbReference>
<keyword evidence="12" id="KW-1185">Reference proteome</keyword>
<evidence type="ECO:0000256" key="8">
    <source>
        <dbReference type="SAM" id="Phobius"/>
    </source>
</evidence>
<dbReference type="EMBL" id="JAZGQO010000021">
    <property type="protein sequence ID" value="KAK6166099.1"/>
    <property type="molecule type" value="Genomic_DNA"/>
</dbReference>
<evidence type="ECO:0000313" key="12">
    <source>
        <dbReference type="Proteomes" id="UP001347796"/>
    </source>
</evidence>
<proteinExistence type="predicted"/>
<dbReference type="GO" id="GO:0010008">
    <property type="term" value="C:endosome membrane"/>
    <property type="evidence" value="ECO:0007669"/>
    <property type="project" value="UniProtKB-SubCell"/>
</dbReference>
<keyword evidence="4 9" id="KW-0732">Signal</keyword>
<dbReference type="GO" id="GO:0000139">
    <property type="term" value="C:Golgi membrane"/>
    <property type="evidence" value="ECO:0007669"/>
    <property type="project" value="UniProtKB-SubCell"/>
</dbReference>
<accession>A0AAN8IY26</accession>
<keyword evidence="2" id="KW-0813">Transport</keyword>
<gene>
    <name evidence="11" type="ORF">SNE40_022867</name>
</gene>
<dbReference type="PANTHER" id="PTHR15071:SF0">
    <property type="entry name" value="MANNOSE 6-PHOSPHATE RECEPTOR-LIKE PROTEIN 1"/>
    <property type="match status" value="1"/>
</dbReference>
<evidence type="ECO:0000256" key="5">
    <source>
        <dbReference type="ARBA" id="ARBA00022989"/>
    </source>
</evidence>
<protein>
    <recommendedName>
        <fullName evidence="10">MRH domain-containing protein</fullName>
    </recommendedName>
</protein>
<dbReference type="InterPro" id="IPR044865">
    <property type="entry name" value="MRH_dom"/>
</dbReference>
<keyword evidence="5 8" id="KW-1133">Transmembrane helix</keyword>
<name>A0AAN8IY26_PATCE</name>
<feature type="signal peptide" evidence="9">
    <location>
        <begin position="1"/>
        <end position="22"/>
    </location>
</feature>
<dbReference type="Proteomes" id="UP001347796">
    <property type="component" value="Unassembled WGS sequence"/>
</dbReference>
<evidence type="ECO:0000256" key="7">
    <source>
        <dbReference type="ARBA" id="ARBA00023157"/>
    </source>
</evidence>
<feature type="transmembrane region" description="Helical" evidence="8">
    <location>
        <begin position="183"/>
        <end position="209"/>
    </location>
</feature>
<dbReference type="PANTHER" id="PTHR15071">
    <property type="entry name" value="MANNOSE-6-PHOSPHATE RECEPTOR FAMILY MEMBER"/>
    <property type="match status" value="1"/>
</dbReference>
<evidence type="ECO:0000256" key="9">
    <source>
        <dbReference type="SAM" id="SignalP"/>
    </source>
</evidence>
<keyword evidence="6 8" id="KW-0472">Membrane</keyword>
<evidence type="ECO:0000256" key="6">
    <source>
        <dbReference type="ARBA" id="ARBA00023136"/>
    </source>
</evidence>
<evidence type="ECO:0000313" key="11">
    <source>
        <dbReference type="EMBL" id="KAK6166099.1"/>
    </source>
</evidence>
<keyword evidence="7" id="KW-1015">Disulfide bond</keyword>
<organism evidence="11 12">
    <name type="scientific">Patella caerulea</name>
    <name type="common">Rayed Mediterranean limpet</name>
    <dbReference type="NCBI Taxonomy" id="87958"/>
    <lineage>
        <taxon>Eukaryota</taxon>
        <taxon>Metazoa</taxon>
        <taxon>Spiralia</taxon>
        <taxon>Lophotrochozoa</taxon>
        <taxon>Mollusca</taxon>
        <taxon>Gastropoda</taxon>
        <taxon>Patellogastropoda</taxon>
        <taxon>Patelloidea</taxon>
        <taxon>Patellidae</taxon>
        <taxon>Patella</taxon>
    </lineage>
</organism>
<evidence type="ECO:0000256" key="1">
    <source>
        <dbReference type="ARBA" id="ARBA00004308"/>
    </source>
</evidence>
<dbReference type="PROSITE" id="PS51914">
    <property type="entry name" value="MRH"/>
    <property type="match status" value="1"/>
</dbReference>